<dbReference type="InParanoid" id="A7ERI2"/>
<sequence>MREAQAGLSEVVSKLMGDDASSEGVGMKLKEEQKKVDADVDRSHRSRG</sequence>
<keyword evidence="3" id="KW-1185">Reference proteome</keyword>
<dbReference type="KEGG" id="ssl:SS1G_07936"/>
<gene>
    <name evidence="2" type="ORF">SS1G_07936</name>
</gene>
<accession>A7ERI2</accession>
<organism evidence="2 3">
    <name type="scientific">Sclerotinia sclerotiorum (strain ATCC 18683 / 1980 / Ss-1)</name>
    <name type="common">White mold</name>
    <name type="synonym">Whetzelinia sclerotiorum</name>
    <dbReference type="NCBI Taxonomy" id="665079"/>
    <lineage>
        <taxon>Eukaryota</taxon>
        <taxon>Fungi</taxon>
        <taxon>Dikarya</taxon>
        <taxon>Ascomycota</taxon>
        <taxon>Pezizomycotina</taxon>
        <taxon>Leotiomycetes</taxon>
        <taxon>Helotiales</taxon>
        <taxon>Sclerotiniaceae</taxon>
        <taxon>Sclerotinia</taxon>
    </lineage>
</organism>
<dbReference type="AlphaFoldDB" id="A7ERI2"/>
<dbReference type="Proteomes" id="UP000001312">
    <property type="component" value="Unassembled WGS sequence"/>
</dbReference>
<evidence type="ECO:0000256" key="1">
    <source>
        <dbReference type="SAM" id="MobiDB-lite"/>
    </source>
</evidence>
<evidence type="ECO:0000313" key="3">
    <source>
        <dbReference type="Proteomes" id="UP000001312"/>
    </source>
</evidence>
<dbReference type="RefSeq" id="XP_001591310.1">
    <property type="nucleotide sequence ID" value="XM_001591260.1"/>
</dbReference>
<dbReference type="EMBL" id="CH476630">
    <property type="protein sequence ID" value="EDN92074.1"/>
    <property type="molecule type" value="Genomic_DNA"/>
</dbReference>
<feature type="compositionally biased region" description="Basic and acidic residues" evidence="1">
    <location>
        <begin position="28"/>
        <end position="48"/>
    </location>
</feature>
<feature type="region of interest" description="Disordered" evidence="1">
    <location>
        <begin position="1"/>
        <end position="48"/>
    </location>
</feature>
<protein>
    <submittedName>
        <fullName evidence="2">Uncharacterized protein</fullName>
    </submittedName>
</protein>
<reference evidence="3" key="1">
    <citation type="journal article" date="2011" name="PLoS Genet.">
        <title>Genomic analysis of the necrotrophic fungal pathogens Sclerotinia sclerotiorum and Botrytis cinerea.</title>
        <authorList>
            <person name="Amselem J."/>
            <person name="Cuomo C.A."/>
            <person name="van Kan J.A."/>
            <person name="Viaud M."/>
            <person name="Benito E.P."/>
            <person name="Couloux A."/>
            <person name="Coutinho P.M."/>
            <person name="de Vries R.P."/>
            <person name="Dyer P.S."/>
            <person name="Fillinger S."/>
            <person name="Fournier E."/>
            <person name="Gout L."/>
            <person name="Hahn M."/>
            <person name="Kohn L."/>
            <person name="Lapalu N."/>
            <person name="Plummer K.M."/>
            <person name="Pradier J.M."/>
            <person name="Quevillon E."/>
            <person name="Sharon A."/>
            <person name="Simon A."/>
            <person name="ten Have A."/>
            <person name="Tudzynski B."/>
            <person name="Tudzynski P."/>
            <person name="Wincker P."/>
            <person name="Andrew M."/>
            <person name="Anthouard V."/>
            <person name="Beever R.E."/>
            <person name="Beffa R."/>
            <person name="Benoit I."/>
            <person name="Bouzid O."/>
            <person name="Brault B."/>
            <person name="Chen Z."/>
            <person name="Choquer M."/>
            <person name="Collemare J."/>
            <person name="Cotton P."/>
            <person name="Danchin E.G."/>
            <person name="Da Silva C."/>
            <person name="Gautier A."/>
            <person name="Giraud C."/>
            <person name="Giraud T."/>
            <person name="Gonzalez C."/>
            <person name="Grossetete S."/>
            <person name="Guldener U."/>
            <person name="Henrissat B."/>
            <person name="Howlett B.J."/>
            <person name="Kodira C."/>
            <person name="Kretschmer M."/>
            <person name="Lappartient A."/>
            <person name="Leroch M."/>
            <person name="Levis C."/>
            <person name="Mauceli E."/>
            <person name="Neuveglise C."/>
            <person name="Oeser B."/>
            <person name="Pearson M."/>
            <person name="Poulain J."/>
            <person name="Poussereau N."/>
            <person name="Quesneville H."/>
            <person name="Rascle C."/>
            <person name="Schumacher J."/>
            <person name="Segurens B."/>
            <person name="Sexton A."/>
            <person name="Silva E."/>
            <person name="Sirven C."/>
            <person name="Soanes D.M."/>
            <person name="Talbot N.J."/>
            <person name="Templeton M."/>
            <person name="Yandava C."/>
            <person name="Yarden O."/>
            <person name="Zeng Q."/>
            <person name="Rollins J.A."/>
            <person name="Lebrun M.H."/>
            <person name="Dickman M."/>
        </authorList>
    </citation>
    <scope>NUCLEOTIDE SEQUENCE [LARGE SCALE GENOMIC DNA]</scope>
    <source>
        <strain evidence="3">ATCC 18683 / 1980 / Ss-1</strain>
    </source>
</reference>
<proteinExistence type="predicted"/>
<name>A7ERI2_SCLS1</name>
<evidence type="ECO:0000313" key="2">
    <source>
        <dbReference type="EMBL" id="EDN92074.1"/>
    </source>
</evidence>
<dbReference type="GeneID" id="5487120"/>